<protein>
    <submittedName>
        <fullName evidence="3">FHA domain-containing protein</fullName>
    </submittedName>
</protein>
<dbReference type="Pfam" id="PF00498">
    <property type="entry name" value="FHA"/>
    <property type="match status" value="1"/>
</dbReference>
<name>A0ABW1R0Z6_9ACTN</name>
<gene>
    <name evidence="3" type="ORF">ACFPWU_11395</name>
</gene>
<dbReference type="Gene3D" id="2.60.200.20">
    <property type="match status" value="1"/>
</dbReference>
<accession>A0ABW1R0Z6</accession>
<keyword evidence="4" id="KW-1185">Reference proteome</keyword>
<evidence type="ECO:0000313" key="3">
    <source>
        <dbReference type="EMBL" id="MFC6154261.1"/>
    </source>
</evidence>
<keyword evidence="1" id="KW-0597">Phosphoprotein</keyword>
<dbReference type="InterPro" id="IPR008984">
    <property type="entry name" value="SMAD_FHA_dom_sf"/>
</dbReference>
<evidence type="ECO:0000313" key="4">
    <source>
        <dbReference type="Proteomes" id="UP001596098"/>
    </source>
</evidence>
<dbReference type="CDD" id="cd00060">
    <property type="entry name" value="FHA"/>
    <property type="match status" value="1"/>
</dbReference>
<dbReference type="PROSITE" id="PS50006">
    <property type="entry name" value="FHA_DOMAIN"/>
    <property type="match status" value="1"/>
</dbReference>
<sequence>MVAFGAGLVNRGEWIGVLGERVAAVLPPQSAELAANLWVSLDAGESFEDALDVVLRQGLSGVPSLVLVEAEGEGRVRLLVRGAPIVRVRTARTTVVGENVTEVGSGTGTWQEQRFSDVLSLEVELGVEGEANEQFTPGLRRLGGLVLESPVGASSRPISQALPKPVIAPVVAPVEPVVEESPAEPEPVTEPEAVLDIAPSPVLSVLPEPGLDTYGGEETAPLVAAQWGDEPVEAAAPVAPVAESSSSEPADAPDVLDGLPAPVIAPVPAPAIAPVVVSSVSAEDAPAAGFVDADDIPTGATEVLSVAAVTGEQPQGDAPARTAGLPQVVFEHGDVLDLDRVYVVGRAPSPTASGSPDAATLAVPSPLGEVSANHLEVFAGVGPDSDRVVVVDLGSTNGTVVRREGHSPRQLKPRIPVLLSDGDVVDLGDGATFRVVSG</sequence>
<dbReference type="EMBL" id="JBHSQI010000005">
    <property type="protein sequence ID" value="MFC6154261.1"/>
    <property type="molecule type" value="Genomic_DNA"/>
</dbReference>
<comment type="caution">
    <text evidence="3">The sequence shown here is derived from an EMBL/GenBank/DDBJ whole genome shotgun (WGS) entry which is preliminary data.</text>
</comment>
<dbReference type="SUPFAM" id="SSF49879">
    <property type="entry name" value="SMAD/FHA domain"/>
    <property type="match status" value="1"/>
</dbReference>
<feature type="domain" description="FHA" evidence="2">
    <location>
        <begin position="342"/>
        <end position="401"/>
    </location>
</feature>
<evidence type="ECO:0000256" key="1">
    <source>
        <dbReference type="ARBA" id="ARBA00022553"/>
    </source>
</evidence>
<evidence type="ECO:0000259" key="2">
    <source>
        <dbReference type="PROSITE" id="PS50006"/>
    </source>
</evidence>
<dbReference type="RefSeq" id="WP_128221556.1">
    <property type="nucleotide sequence ID" value="NZ_CP034929.1"/>
</dbReference>
<dbReference type="Proteomes" id="UP001596098">
    <property type="component" value="Unassembled WGS sequence"/>
</dbReference>
<organism evidence="3 4">
    <name type="scientific">Nocardioides yefusunii</name>
    <dbReference type="NCBI Taxonomy" id="2500546"/>
    <lineage>
        <taxon>Bacteria</taxon>
        <taxon>Bacillati</taxon>
        <taxon>Actinomycetota</taxon>
        <taxon>Actinomycetes</taxon>
        <taxon>Propionibacteriales</taxon>
        <taxon>Nocardioidaceae</taxon>
        <taxon>Nocardioides</taxon>
    </lineage>
</organism>
<reference evidence="4" key="1">
    <citation type="journal article" date="2019" name="Int. J. Syst. Evol. Microbiol.">
        <title>The Global Catalogue of Microorganisms (GCM) 10K type strain sequencing project: providing services to taxonomists for standard genome sequencing and annotation.</title>
        <authorList>
            <consortium name="The Broad Institute Genomics Platform"/>
            <consortium name="The Broad Institute Genome Sequencing Center for Infectious Disease"/>
            <person name="Wu L."/>
            <person name="Ma J."/>
        </authorList>
    </citation>
    <scope>NUCLEOTIDE SEQUENCE [LARGE SCALE GENOMIC DNA]</scope>
    <source>
        <strain evidence="4">DFY28</strain>
    </source>
</reference>
<dbReference type="SMART" id="SM00240">
    <property type="entry name" value="FHA"/>
    <property type="match status" value="1"/>
</dbReference>
<dbReference type="InterPro" id="IPR000253">
    <property type="entry name" value="FHA_dom"/>
</dbReference>
<proteinExistence type="predicted"/>